<name>A0ABQ4S603_9HYPH</name>
<dbReference type="Proteomes" id="UP001055125">
    <property type="component" value="Unassembled WGS sequence"/>
</dbReference>
<feature type="region of interest" description="Disordered" evidence="1">
    <location>
        <begin position="15"/>
        <end position="47"/>
    </location>
</feature>
<keyword evidence="3" id="KW-1185">Reference proteome</keyword>
<protein>
    <submittedName>
        <fullName evidence="2">Uncharacterized protein</fullName>
    </submittedName>
</protein>
<reference evidence="2" key="2">
    <citation type="submission" date="2021-08" db="EMBL/GenBank/DDBJ databases">
        <authorList>
            <person name="Tani A."/>
            <person name="Ola A."/>
            <person name="Ogura Y."/>
            <person name="Katsura K."/>
            <person name="Hayashi T."/>
        </authorList>
    </citation>
    <scope>NUCLEOTIDE SEQUENCE</scope>
    <source>
        <strain evidence="2">DSM 19015</strain>
    </source>
</reference>
<evidence type="ECO:0000313" key="2">
    <source>
        <dbReference type="EMBL" id="GJD97547.1"/>
    </source>
</evidence>
<gene>
    <name evidence="2" type="ORF">OCOJLMKI_4779</name>
</gene>
<dbReference type="RefSeq" id="WP_238246608.1">
    <property type="nucleotide sequence ID" value="NZ_BPQP01000090.1"/>
</dbReference>
<evidence type="ECO:0000256" key="1">
    <source>
        <dbReference type="SAM" id="MobiDB-lite"/>
    </source>
</evidence>
<organism evidence="2 3">
    <name type="scientific">Methylobacterium iners</name>
    <dbReference type="NCBI Taxonomy" id="418707"/>
    <lineage>
        <taxon>Bacteria</taxon>
        <taxon>Pseudomonadati</taxon>
        <taxon>Pseudomonadota</taxon>
        <taxon>Alphaproteobacteria</taxon>
        <taxon>Hyphomicrobiales</taxon>
        <taxon>Methylobacteriaceae</taxon>
        <taxon>Methylobacterium</taxon>
    </lineage>
</organism>
<comment type="caution">
    <text evidence="2">The sequence shown here is derived from an EMBL/GenBank/DDBJ whole genome shotgun (WGS) entry which is preliminary data.</text>
</comment>
<evidence type="ECO:0000313" key="3">
    <source>
        <dbReference type="Proteomes" id="UP001055125"/>
    </source>
</evidence>
<reference evidence="2" key="1">
    <citation type="journal article" date="2021" name="Front. Microbiol.">
        <title>Comprehensive Comparative Genomics and Phenotyping of Methylobacterium Species.</title>
        <authorList>
            <person name="Alessa O."/>
            <person name="Ogura Y."/>
            <person name="Fujitani Y."/>
            <person name="Takami H."/>
            <person name="Hayashi T."/>
            <person name="Sahin N."/>
            <person name="Tani A."/>
        </authorList>
    </citation>
    <scope>NUCLEOTIDE SEQUENCE</scope>
    <source>
        <strain evidence="2">DSM 19015</strain>
    </source>
</reference>
<dbReference type="EMBL" id="BPQP01000090">
    <property type="protein sequence ID" value="GJD97547.1"/>
    <property type="molecule type" value="Genomic_DNA"/>
</dbReference>
<sequence>MLSIGQALVSATGFFGRSPTRQASSPRMQDEREWAETDETAQQPADAFSRGAPCFDAVEAALKDAGYLDS</sequence>
<accession>A0ABQ4S603</accession>
<proteinExistence type="predicted"/>